<reference evidence="1" key="1">
    <citation type="submission" date="2022-04" db="EMBL/GenBank/DDBJ databases">
        <title>Genome of the entomopathogenic fungus Entomophthora muscae.</title>
        <authorList>
            <person name="Elya C."/>
            <person name="Lovett B.R."/>
            <person name="Lee E."/>
            <person name="Macias A.M."/>
            <person name="Hajek A.E."/>
            <person name="De Bivort B.L."/>
            <person name="Kasson M.T."/>
            <person name="De Fine Licht H.H."/>
            <person name="Stajich J.E."/>
        </authorList>
    </citation>
    <scope>NUCLEOTIDE SEQUENCE</scope>
    <source>
        <strain evidence="1">Berkeley</strain>
    </source>
</reference>
<evidence type="ECO:0000313" key="1">
    <source>
        <dbReference type="EMBL" id="KAJ9078570.1"/>
    </source>
</evidence>
<keyword evidence="2" id="KW-1185">Reference proteome</keyword>
<evidence type="ECO:0000313" key="2">
    <source>
        <dbReference type="Proteomes" id="UP001165960"/>
    </source>
</evidence>
<sequence>MSSLLNFERAIFGVLCVETAAARKEVPTSLLEEAWESLEITKTVPEESLVELKAAFEELYYNYFAKEGTHAQGNQIYVWDSWSLLVGWDKILQQVKAKENCEIKALRAKEEKSIEIMACWRDDNKVLSHKIASLETKLFEALSQEAPSLPANVSPNMQGKLDELPHDMPNSMDQSDENVKLQALSPN</sequence>
<comment type="caution">
    <text evidence="1">The sequence shown here is derived from an EMBL/GenBank/DDBJ whole genome shotgun (WGS) entry which is preliminary data.</text>
</comment>
<dbReference type="EMBL" id="QTSX02002144">
    <property type="protein sequence ID" value="KAJ9078570.1"/>
    <property type="molecule type" value="Genomic_DNA"/>
</dbReference>
<proteinExistence type="predicted"/>
<name>A0ACC2TVQ0_9FUNG</name>
<organism evidence="1 2">
    <name type="scientific">Entomophthora muscae</name>
    <dbReference type="NCBI Taxonomy" id="34485"/>
    <lineage>
        <taxon>Eukaryota</taxon>
        <taxon>Fungi</taxon>
        <taxon>Fungi incertae sedis</taxon>
        <taxon>Zoopagomycota</taxon>
        <taxon>Entomophthoromycotina</taxon>
        <taxon>Entomophthoromycetes</taxon>
        <taxon>Entomophthorales</taxon>
        <taxon>Entomophthoraceae</taxon>
        <taxon>Entomophthora</taxon>
    </lineage>
</organism>
<dbReference type="Proteomes" id="UP001165960">
    <property type="component" value="Unassembled WGS sequence"/>
</dbReference>
<gene>
    <name evidence="1" type="ORF">DSO57_1005413</name>
</gene>
<protein>
    <submittedName>
        <fullName evidence="1">Uncharacterized protein</fullName>
    </submittedName>
</protein>
<accession>A0ACC2TVQ0</accession>